<evidence type="ECO:0000256" key="1">
    <source>
        <dbReference type="SAM" id="MobiDB-lite"/>
    </source>
</evidence>
<reference evidence="2 3" key="1">
    <citation type="submission" date="2015-01" db="EMBL/GenBank/DDBJ databases">
        <title>The Genome Sequence of Rhinocladiella mackenzie CBS 650.93.</title>
        <authorList>
            <consortium name="The Broad Institute Genomics Platform"/>
            <person name="Cuomo C."/>
            <person name="de Hoog S."/>
            <person name="Gorbushina A."/>
            <person name="Stielow B."/>
            <person name="Teixiera M."/>
            <person name="Abouelleil A."/>
            <person name="Chapman S.B."/>
            <person name="Priest M."/>
            <person name="Young S.K."/>
            <person name="Wortman J."/>
            <person name="Nusbaum C."/>
            <person name="Birren B."/>
        </authorList>
    </citation>
    <scope>NUCLEOTIDE SEQUENCE [LARGE SCALE GENOMIC DNA]</scope>
    <source>
        <strain evidence="2 3">CBS 650.93</strain>
    </source>
</reference>
<dbReference type="HOGENOM" id="CLU_083098_0_0_1"/>
<dbReference type="GeneID" id="25293250"/>
<name>A0A0D2FQ28_9EURO</name>
<sequence>MKRRAEPASVEDVSDETNNTIPNTRRTATQPNRPTPKRKRTIDVLGRSRTKSATAAIICHSCEPVPLVEAVQKYDGSWPMTILSGGTDRDTVKNEISGYRLRMLFYEDRPISNDTTTFIERDIFMTAEDAEERNPHIWIEQRIFESGKETIKARELFFLERLVDGKVYIFKGCGDQILGVEKLPDLHLTARVLPQEEWPKYLSETAKYYGYDRQIEVHPNRTELKSGKGITYDFNEGEAGPCSGIEVSSKRLPGQSSLGQDLNIFTVKLRGLGTLIEDTGRRSDLNLKICIE</sequence>
<keyword evidence="3" id="KW-1185">Reference proteome</keyword>
<dbReference type="OrthoDB" id="4225164at2759"/>
<protein>
    <submittedName>
        <fullName evidence="2">Uncharacterized protein</fullName>
    </submittedName>
</protein>
<proteinExistence type="predicted"/>
<dbReference type="AlphaFoldDB" id="A0A0D2FQ28"/>
<organism evidence="2 3">
    <name type="scientific">Rhinocladiella mackenziei CBS 650.93</name>
    <dbReference type="NCBI Taxonomy" id="1442369"/>
    <lineage>
        <taxon>Eukaryota</taxon>
        <taxon>Fungi</taxon>
        <taxon>Dikarya</taxon>
        <taxon>Ascomycota</taxon>
        <taxon>Pezizomycotina</taxon>
        <taxon>Eurotiomycetes</taxon>
        <taxon>Chaetothyriomycetidae</taxon>
        <taxon>Chaetothyriales</taxon>
        <taxon>Herpotrichiellaceae</taxon>
        <taxon>Rhinocladiella</taxon>
    </lineage>
</organism>
<dbReference type="EMBL" id="KN847478">
    <property type="protein sequence ID" value="KIX04312.1"/>
    <property type="molecule type" value="Genomic_DNA"/>
</dbReference>
<feature type="compositionally biased region" description="Polar residues" evidence="1">
    <location>
        <begin position="16"/>
        <end position="32"/>
    </location>
</feature>
<feature type="region of interest" description="Disordered" evidence="1">
    <location>
        <begin position="1"/>
        <end position="39"/>
    </location>
</feature>
<dbReference type="RefSeq" id="XP_013271448.1">
    <property type="nucleotide sequence ID" value="XM_013415994.1"/>
</dbReference>
<dbReference type="Proteomes" id="UP000053617">
    <property type="component" value="Unassembled WGS sequence"/>
</dbReference>
<evidence type="ECO:0000313" key="2">
    <source>
        <dbReference type="EMBL" id="KIX04312.1"/>
    </source>
</evidence>
<accession>A0A0D2FQ28</accession>
<gene>
    <name evidence="2" type="ORF">Z518_05179</name>
</gene>
<dbReference type="VEuPathDB" id="FungiDB:Z518_05179"/>
<evidence type="ECO:0000313" key="3">
    <source>
        <dbReference type="Proteomes" id="UP000053617"/>
    </source>
</evidence>